<dbReference type="AlphaFoldDB" id="A0A9P7YKB5"/>
<feature type="domain" description="Alpha/beta hydrolase fold-3" evidence="1">
    <location>
        <begin position="45"/>
        <end position="161"/>
    </location>
</feature>
<keyword evidence="3" id="KW-1185">Reference proteome</keyword>
<dbReference type="OrthoDB" id="19653at2759"/>
<accession>A0A9P7YKB5</accession>
<dbReference type="Pfam" id="PF07859">
    <property type="entry name" value="Abhydrolase_3"/>
    <property type="match status" value="1"/>
</dbReference>
<dbReference type="InterPro" id="IPR029058">
    <property type="entry name" value="AB_hydrolase_fold"/>
</dbReference>
<dbReference type="EMBL" id="MU251458">
    <property type="protein sequence ID" value="KAG9234588.1"/>
    <property type="molecule type" value="Genomic_DNA"/>
</dbReference>
<comment type="caution">
    <text evidence="2">The sequence shown here is derived from an EMBL/GenBank/DDBJ whole genome shotgun (WGS) entry which is preliminary data.</text>
</comment>
<dbReference type="PANTHER" id="PTHR23024">
    <property type="entry name" value="ARYLACETAMIDE DEACETYLASE"/>
    <property type="match status" value="1"/>
</dbReference>
<dbReference type="InterPro" id="IPR013094">
    <property type="entry name" value="AB_hydrolase_3"/>
</dbReference>
<proteinExistence type="predicted"/>
<dbReference type="SUPFAM" id="SSF53474">
    <property type="entry name" value="alpha/beta-Hydrolases"/>
    <property type="match status" value="1"/>
</dbReference>
<evidence type="ECO:0000259" key="1">
    <source>
        <dbReference type="Pfam" id="PF07859"/>
    </source>
</evidence>
<reference evidence="2" key="1">
    <citation type="journal article" date="2021" name="IMA Fungus">
        <title>Genomic characterization of three marine fungi, including Emericellopsis atlantica sp. nov. with signatures of a generalist lifestyle and marine biomass degradation.</title>
        <authorList>
            <person name="Hagestad O.C."/>
            <person name="Hou L."/>
            <person name="Andersen J.H."/>
            <person name="Hansen E.H."/>
            <person name="Altermark B."/>
            <person name="Li C."/>
            <person name="Kuhnert E."/>
            <person name="Cox R.J."/>
            <person name="Crous P.W."/>
            <person name="Spatafora J.W."/>
            <person name="Lail K."/>
            <person name="Amirebrahimi M."/>
            <person name="Lipzen A."/>
            <person name="Pangilinan J."/>
            <person name="Andreopoulos W."/>
            <person name="Hayes R.D."/>
            <person name="Ng V."/>
            <person name="Grigoriev I.V."/>
            <person name="Jackson S.A."/>
            <person name="Sutton T.D.S."/>
            <person name="Dobson A.D.W."/>
            <person name="Rama T."/>
        </authorList>
    </citation>
    <scope>NUCLEOTIDE SEQUENCE</scope>
    <source>
        <strain evidence="2">TRa018bII</strain>
    </source>
</reference>
<organism evidence="2 3">
    <name type="scientific">Amylocarpus encephaloides</name>
    <dbReference type="NCBI Taxonomy" id="45428"/>
    <lineage>
        <taxon>Eukaryota</taxon>
        <taxon>Fungi</taxon>
        <taxon>Dikarya</taxon>
        <taxon>Ascomycota</taxon>
        <taxon>Pezizomycotina</taxon>
        <taxon>Leotiomycetes</taxon>
        <taxon>Helotiales</taxon>
        <taxon>Helotiales incertae sedis</taxon>
        <taxon>Amylocarpus</taxon>
    </lineage>
</organism>
<dbReference type="GO" id="GO:0016787">
    <property type="term" value="F:hydrolase activity"/>
    <property type="evidence" value="ECO:0007669"/>
    <property type="project" value="InterPro"/>
</dbReference>
<sequence length="321" mass="35969">MIDKKFAGFSSRDLVYSTVNGLDILVTVLTPDILRERPPSQYPVLVHWHGGGFITGNRLYAPWWPDWFLEFAISHNAIILSPDYRLLPEANGTDVFDDVVAFSNWMHDELPLIADRESWHASPDLDRVAAIGASSGGNLAVQMALLPSRKIHVKAVISVCAPLEYIGNGTLVPQGPRRILGACPPPPRQAEALIRDYIRAIKPGTVRLGGDPADMWPMLLSIVQQAWLPRMLGHEENSRFDMTKVLDKVESIPPVWISHSEQDSIIPVKCSTDFAKAVEMKFPDSPMLLNVKPGDHMWTDALSMNEPWVREGCQFIDQFWV</sequence>
<dbReference type="PANTHER" id="PTHR23024:SF24">
    <property type="entry name" value="ALPHA_BETA HYDROLASE FOLD-3 DOMAIN-CONTAINING PROTEIN"/>
    <property type="match status" value="1"/>
</dbReference>
<evidence type="ECO:0000313" key="3">
    <source>
        <dbReference type="Proteomes" id="UP000824998"/>
    </source>
</evidence>
<name>A0A9P7YKB5_9HELO</name>
<evidence type="ECO:0000313" key="2">
    <source>
        <dbReference type="EMBL" id="KAG9234588.1"/>
    </source>
</evidence>
<dbReference type="InterPro" id="IPR050466">
    <property type="entry name" value="Carboxylest/Gibb_receptor"/>
</dbReference>
<dbReference type="Gene3D" id="3.40.50.1820">
    <property type="entry name" value="alpha/beta hydrolase"/>
    <property type="match status" value="1"/>
</dbReference>
<gene>
    <name evidence="2" type="ORF">BJ875DRAFT_509306</name>
</gene>
<protein>
    <submittedName>
        <fullName evidence="2">Polyketide synthase</fullName>
    </submittedName>
</protein>
<dbReference type="Proteomes" id="UP000824998">
    <property type="component" value="Unassembled WGS sequence"/>
</dbReference>